<accession>A0ABS5QPE6</accession>
<protein>
    <submittedName>
        <fullName evidence="1">Uncharacterized protein</fullName>
    </submittedName>
</protein>
<name>A0ABS5QPE6_9LACO</name>
<keyword evidence="2" id="KW-1185">Reference proteome</keyword>
<gene>
    <name evidence="1" type="ORF">G6R27_03125</name>
</gene>
<reference evidence="1 2" key="1">
    <citation type="submission" date="2020-02" db="EMBL/GenBank/DDBJ databases">
        <title>Fructobacillus sp. isolated from paper mulberry of Taiwan.</title>
        <authorList>
            <person name="Lin S.-T."/>
        </authorList>
    </citation>
    <scope>NUCLEOTIDE SEQUENCE [LARGE SCALE GENOMIC DNA]</scope>
    <source>
        <strain evidence="1 2">M1-10</strain>
    </source>
</reference>
<dbReference type="RefSeq" id="WP_213819614.1">
    <property type="nucleotide sequence ID" value="NZ_JAAMFI010000001.1"/>
</dbReference>
<dbReference type="Proteomes" id="UP001519418">
    <property type="component" value="Unassembled WGS sequence"/>
</dbReference>
<evidence type="ECO:0000313" key="1">
    <source>
        <dbReference type="EMBL" id="MBS9335033.1"/>
    </source>
</evidence>
<dbReference type="EMBL" id="JAAMFI010000001">
    <property type="protein sequence ID" value="MBS9335033.1"/>
    <property type="molecule type" value="Genomic_DNA"/>
</dbReference>
<comment type="caution">
    <text evidence="1">The sequence shown here is derived from an EMBL/GenBank/DDBJ whole genome shotgun (WGS) entry which is preliminary data.</text>
</comment>
<sequence length="83" mass="9778">MNNENYANLSEKEIEELQSLHLLNIYLEESLIKGDKSFSIPLITFDGIFSYKEHILKFESTNKHSITHTIDYVERVVKFRIDS</sequence>
<proteinExistence type="predicted"/>
<evidence type="ECO:0000313" key="2">
    <source>
        <dbReference type="Proteomes" id="UP001519418"/>
    </source>
</evidence>
<organism evidence="1 2">
    <name type="scientific">Fructobacillus papyriferae</name>
    <dbReference type="NCBI Taxonomy" id="2713171"/>
    <lineage>
        <taxon>Bacteria</taxon>
        <taxon>Bacillati</taxon>
        <taxon>Bacillota</taxon>
        <taxon>Bacilli</taxon>
        <taxon>Lactobacillales</taxon>
        <taxon>Lactobacillaceae</taxon>
        <taxon>Fructobacillus</taxon>
    </lineage>
</organism>